<name>A0AAN6JR76_9BASI</name>
<gene>
    <name evidence="3" type="ORF">OC842_003447</name>
</gene>
<accession>A0AAN6JR76</accession>
<evidence type="ECO:0000313" key="3">
    <source>
        <dbReference type="EMBL" id="KAK0531985.1"/>
    </source>
</evidence>
<sequence>MQAPSFAFLALLIAVASSAAIPSGDFMLARTLEQPDQVNIDVEILRRLLVSRAGPSRKAEKAVKNLEEHAAKGMNLMAAKMSGEKLTKEQEKDLDRHVRESKKTIQKVVGAPATHGPGSSGSEEHSGGHSGYDGKVSKLPSDAPPHRNGKPSSGGDAGSSGRHR</sequence>
<feature type="signal peptide" evidence="2">
    <location>
        <begin position="1"/>
        <end position="20"/>
    </location>
</feature>
<feature type="region of interest" description="Disordered" evidence="1">
    <location>
        <begin position="77"/>
        <end position="164"/>
    </location>
</feature>
<organism evidence="3 4">
    <name type="scientific">Tilletia horrida</name>
    <dbReference type="NCBI Taxonomy" id="155126"/>
    <lineage>
        <taxon>Eukaryota</taxon>
        <taxon>Fungi</taxon>
        <taxon>Dikarya</taxon>
        <taxon>Basidiomycota</taxon>
        <taxon>Ustilaginomycotina</taxon>
        <taxon>Exobasidiomycetes</taxon>
        <taxon>Tilletiales</taxon>
        <taxon>Tilletiaceae</taxon>
        <taxon>Tilletia</taxon>
    </lineage>
</organism>
<reference evidence="3" key="1">
    <citation type="journal article" date="2023" name="PhytoFront">
        <title>Draft Genome Resources of Seven Strains of Tilletia horrida, Causal Agent of Kernel Smut of Rice.</title>
        <authorList>
            <person name="Khanal S."/>
            <person name="Antony Babu S."/>
            <person name="Zhou X.G."/>
        </authorList>
    </citation>
    <scope>NUCLEOTIDE SEQUENCE</scope>
    <source>
        <strain evidence="3">TX3</strain>
    </source>
</reference>
<evidence type="ECO:0000256" key="2">
    <source>
        <dbReference type="SAM" id="SignalP"/>
    </source>
</evidence>
<feature type="chain" id="PRO_5043024830" evidence="2">
    <location>
        <begin position="21"/>
        <end position="164"/>
    </location>
</feature>
<dbReference type="EMBL" id="JAPDMQ010000171">
    <property type="protein sequence ID" value="KAK0531985.1"/>
    <property type="molecule type" value="Genomic_DNA"/>
</dbReference>
<dbReference type="Proteomes" id="UP001176521">
    <property type="component" value="Unassembled WGS sequence"/>
</dbReference>
<proteinExistence type="predicted"/>
<dbReference type="AlphaFoldDB" id="A0AAN6JR76"/>
<keyword evidence="2" id="KW-0732">Signal</keyword>
<evidence type="ECO:0000313" key="4">
    <source>
        <dbReference type="Proteomes" id="UP001176521"/>
    </source>
</evidence>
<keyword evidence="4" id="KW-1185">Reference proteome</keyword>
<comment type="caution">
    <text evidence="3">The sequence shown here is derived from an EMBL/GenBank/DDBJ whole genome shotgun (WGS) entry which is preliminary data.</text>
</comment>
<protein>
    <submittedName>
        <fullName evidence="3">Uncharacterized protein</fullName>
    </submittedName>
</protein>
<feature type="compositionally biased region" description="Basic and acidic residues" evidence="1">
    <location>
        <begin position="82"/>
        <end position="103"/>
    </location>
</feature>
<evidence type="ECO:0000256" key="1">
    <source>
        <dbReference type="SAM" id="MobiDB-lite"/>
    </source>
</evidence>